<protein>
    <submittedName>
        <fullName evidence="4">RGS domain-containing protein</fullName>
    </submittedName>
</protein>
<dbReference type="InterPro" id="IPR016137">
    <property type="entry name" value="RGS"/>
</dbReference>
<dbReference type="SUPFAM" id="SSF48097">
    <property type="entry name" value="Regulator of G-protein signaling, RGS"/>
    <property type="match status" value="1"/>
</dbReference>
<keyword evidence="3" id="KW-1185">Reference proteome</keyword>
<sequence>MQASSILSFENELRIKVEDCICKETGPLKVCFEVAFCSVIQCLSEEFLPRFLNSKFYSKLLQDLYSAANNDQDLALSLACTASEDLTGLEDLPKFSAKLSSTESLVQSSRFCDSGSLCSVDSLTSKSTLKFGIAHLDPMGRYIRDISELPKSSGSQRSAFFSEKLRKFIQPNQTEEQVWMAEQVAELIVEDIKRMTASANALSQNTQL</sequence>
<dbReference type="GO" id="GO:0005739">
    <property type="term" value="C:mitochondrion"/>
    <property type="evidence" value="ECO:0007669"/>
    <property type="project" value="TreeGrafter"/>
</dbReference>
<dbReference type="PROSITE" id="PS50132">
    <property type="entry name" value="RGS"/>
    <property type="match status" value="1"/>
</dbReference>
<dbReference type="InterPro" id="IPR052246">
    <property type="entry name" value="Cell_Polariz_PKAAnc"/>
</dbReference>
<dbReference type="Proteomes" id="UP000270296">
    <property type="component" value="Unassembled WGS sequence"/>
</dbReference>
<gene>
    <name evidence="2" type="ORF">SBAD_LOCUS3225</name>
</gene>
<evidence type="ECO:0000313" key="3">
    <source>
        <dbReference type="Proteomes" id="UP000270296"/>
    </source>
</evidence>
<dbReference type="GO" id="GO:0005886">
    <property type="term" value="C:plasma membrane"/>
    <property type="evidence" value="ECO:0007669"/>
    <property type="project" value="TreeGrafter"/>
</dbReference>
<dbReference type="AlphaFoldDB" id="A0A183IHY0"/>
<reference evidence="4" key="1">
    <citation type="submission" date="2016-06" db="UniProtKB">
        <authorList>
            <consortium name="WormBaseParasite"/>
        </authorList>
    </citation>
    <scope>IDENTIFICATION</scope>
</reference>
<feature type="domain" description="RGS" evidence="1">
    <location>
        <begin position="9"/>
        <end position="61"/>
    </location>
</feature>
<accession>A0A183IHY0</accession>
<dbReference type="GO" id="GO:0008104">
    <property type="term" value="P:intracellular protein localization"/>
    <property type="evidence" value="ECO:0007669"/>
    <property type="project" value="TreeGrafter"/>
</dbReference>
<dbReference type="PANTHER" id="PTHR13155:SF1">
    <property type="entry name" value="A-KINASE ANCHOR PROTEIN 10, MITOCHONDRIAL"/>
    <property type="match status" value="1"/>
</dbReference>
<evidence type="ECO:0000313" key="2">
    <source>
        <dbReference type="EMBL" id="VDP00441.1"/>
    </source>
</evidence>
<reference evidence="2 3" key="2">
    <citation type="submission" date="2018-11" db="EMBL/GenBank/DDBJ databases">
        <authorList>
            <consortium name="Pathogen Informatics"/>
        </authorList>
    </citation>
    <scope>NUCLEOTIDE SEQUENCE [LARGE SCALE GENOMIC DNA]</scope>
</reference>
<organism evidence="4">
    <name type="scientific">Soboliphyme baturini</name>
    <dbReference type="NCBI Taxonomy" id="241478"/>
    <lineage>
        <taxon>Eukaryota</taxon>
        <taxon>Metazoa</taxon>
        <taxon>Ecdysozoa</taxon>
        <taxon>Nematoda</taxon>
        <taxon>Enoplea</taxon>
        <taxon>Dorylaimia</taxon>
        <taxon>Dioctophymatida</taxon>
        <taxon>Dioctophymatoidea</taxon>
        <taxon>Soboliphymatidae</taxon>
        <taxon>Soboliphyme</taxon>
    </lineage>
</organism>
<dbReference type="PANTHER" id="PTHR13155">
    <property type="entry name" value="A-KINASE ANCHOR PROTEINS"/>
    <property type="match status" value="1"/>
</dbReference>
<dbReference type="OrthoDB" id="5584247at2759"/>
<name>A0A183IHY0_9BILA</name>
<dbReference type="WBParaSite" id="SBAD_0000337901-mRNA-1">
    <property type="protein sequence ID" value="SBAD_0000337901-mRNA-1"/>
    <property type="gene ID" value="SBAD_0000337901"/>
</dbReference>
<dbReference type="EMBL" id="UZAM01007634">
    <property type="protein sequence ID" value="VDP00441.1"/>
    <property type="molecule type" value="Genomic_DNA"/>
</dbReference>
<evidence type="ECO:0000259" key="1">
    <source>
        <dbReference type="PROSITE" id="PS50132"/>
    </source>
</evidence>
<evidence type="ECO:0000313" key="4">
    <source>
        <dbReference type="WBParaSite" id="SBAD_0000337901-mRNA-1"/>
    </source>
</evidence>
<proteinExistence type="predicted"/>
<dbReference type="InterPro" id="IPR036305">
    <property type="entry name" value="RGS_sf"/>
</dbReference>